<name>A0A1Y0YL75_BACLI</name>
<dbReference type="GeneID" id="92862699"/>
<evidence type="ECO:0000313" key="4">
    <source>
        <dbReference type="Proteomes" id="UP000595038"/>
    </source>
</evidence>
<evidence type="ECO:0000313" key="3">
    <source>
        <dbReference type="Proteomes" id="UP000435910"/>
    </source>
</evidence>
<evidence type="ECO:0000313" key="1">
    <source>
        <dbReference type="EMBL" id="QPR72694.1"/>
    </source>
</evidence>
<evidence type="ECO:0000313" key="2">
    <source>
        <dbReference type="EMBL" id="TWL24317.1"/>
    </source>
</evidence>
<protein>
    <submittedName>
        <fullName evidence="1">DUF2620 domain-containing protein</fullName>
    </submittedName>
</protein>
<accession>A0A1Y0YL75</accession>
<dbReference type="EMBL" id="CP065647">
    <property type="protein sequence ID" value="QPR72694.1"/>
    <property type="molecule type" value="Genomic_DNA"/>
</dbReference>
<dbReference type="RefSeq" id="WP_003179581.1">
    <property type="nucleotide sequence ID" value="NZ_BOQU01000009.1"/>
</dbReference>
<dbReference type="Proteomes" id="UP000435910">
    <property type="component" value="Unassembled WGS sequence"/>
</dbReference>
<organism evidence="2 3">
    <name type="scientific">Bacillus licheniformis</name>
    <dbReference type="NCBI Taxonomy" id="1402"/>
    <lineage>
        <taxon>Bacteria</taxon>
        <taxon>Bacillati</taxon>
        <taxon>Bacillota</taxon>
        <taxon>Bacilli</taxon>
        <taxon>Bacillales</taxon>
        <taxon>Bacillaceae</taxon>
        <taxon>Bacillus</taxon>
    </lineage>
</organism>
<dbReference type="InterPro" id="IPR021238">
    <property type="entry name" value="DUF2620"/>
</dbReference>
<dbReference type="EMBL" id="NILC01000027">
    <property type="protein sequence ID" value="TWL24317.1"/>
    <property type="molecule type" value="Genomic_DNA"/>
</dbReference>
<proteinExistence type="predicted"/>
<dbReference type="Pfam" id="PF10941">
    <property type="entry name" value="DUF2620"/>
    <property type="match status" value="1"/>
</dbReference>
<dbReference type="AlphaFoldDB" id="A0A1Y0YL75"/>
<gene>
    <name evidence="2" type="ORF">CHCC16736_1118</name>
    <name evidence="1" type="ORF">I6G80_23400</name>
</gene>
<sequence length="119" mass="12625">MVRIVIGGQLKKQAIEKLVKEIGGNNVEVLVKGDLDAVMAVKNNKADYYIGACETGSGGALAMAIALLGKDKCVTLASPSTIKNKEEIEKEVESGKIAFGFTASTSQNILNILIPYLLK</sequence>
<dbReference type="OMA" id="DYYFGAC"/>
<reference evidence="2 3" key="1">
    <citation type="submission" date="2019-06" db="EMBL/GenBank/DDBJ databases">
        <title>Genome sequence analysis of &gt;100 Bacillus licheniformis strains suggests intrinsic resistance to this species.</title>
        <authorList>
            <person name="Wels M."/>
            <person name="Siezen R.J."/>
            <person name="Johansen E."/>
            <person name="Stuer-Lauridsen B."/>
            <person name="Bjerre K."/>
            <person name="Nielsen B.K.K."/>
        </authorList>
    </citation>
    <scope>NUCLEOTIDE SEQUENCE [LARGE SCALE GENOMIC DNA]</scope>
    <source>
        <strain evidence="2 3">BAC-16736</strain>
    </source>
</reference>
<dbReference type="Proteomes" id="UP000595038">
    <property type="component" value="Chromosome"/>
</dbReference>
<reference evidence="1 4" key="2">
    <citation type="submission" date="2020-12" db="EMBL/GenBank/DDBJ databases">
        <title>FDA dAtabase for Regulatory Grade micrObial Sequences (FDA-ARGOS): Supporting development and validation of Infectious Disease Dx tests.</title>
        <authorList>
            <person name="Nelson B."/>
            <person name="Plummer A."/>
            <person name="Tallon L."/>
            <person name="Sadzewicz L."/>
            <person name="Zhao X."/>
            <person name="Boylan J."/>
            <person name="Ott S."/>
            <person name="Bowen H."/>
            <person name="Vavikolanu K."/>
            <person name="Mehta A."/>
            <person name="Aluvathingal J."/>
            <person name="Nadendla S."/>
            <person name="Myers T."/>
            <person name="Yan Y."/>
            <person name="Sichtig H."/>
        </authorList>
    </citation>
    <scope>NUCLEOTIDE SEQUENCE [LARGE SCALE GENOMIC DNA]</scope>
    <source>
        <strain evidence="1 4">FDAARGOS_923</strain>
    </source>
</reference>